<comment type="caution">
    <text evidence="12">The sequence shown here is derived from an EMBL/GenBank/DDBJ whole genome shotgun (WGS) entry which is preliminary data.</text>
</comment>
<evidence type="ECO:0000256" key="5">
    <source>
        <dbReference type="ARBA" id="ARBA00022801"/>
    </source>
</evidence>
<gene>
    <name evidence="12" type="ORF">ACFFV7_01855</name>
</gene>
<dbReference type="SUPFAM" id="SSF82171">
    <property type="entry name" value="DPP6 N-terminal domain-like"/>
    <property type="match status" value="1"/>
</dbReference>
<dbReference type="InterPro" id="IPR001570">
    <property type="entry name" value="Peptidase_M4_C_domain"/>
</dbReference>
<evidence type="ECO:0000256" key="6">
    <source>
        <dbReference type="ARBA" id="ARBA00022833"/>
    </source>
</evidence>
<keyword evidence="3" id="KW-0479">Metal-binding</keyword>
<evidence type="ECO:0000256" key="2">
    <source>
        <dbReference type="ARBA" id="ARBA00022670"/>
    </source>
</evidence>
<dbReference type="PANTHER" id="PTHR33794">
    <property type="entry name" value="BACILLOLYSIN"/>
    <property type="match status" value="1"/>
</dbReference>
<dbReference type="Proteomes" id="UP001589647">
    <property type="component" value="Unassembled WGS sequence"/>
</dbReference>
<feature type="signal peptide" evidence="8">
    <location>
        <begin position="1"/>
        <end position="25"/>
    </location>
</feature>
<sequence>MSWRPFVLTATALSLALAVPGVAAADDPPQPQVESRAGTLAPAEVSGLAEPAAAGDPVAAAKTHLADPRYHLDPADLVPLTTVVNGQDETVRFAQRYRNLPVFGAQYLVRFRKDGTGRAVTGAGGRFLTELDVDPTPTVTPALAARLARSRLVRDERIRDTIKATPGELLVVPRGKGVLAWHVTLTGADAAKKRPVLLDAYVDAHSGQPLFAVDRLRFAGPATGSGKTAHGKDVPLNAFQRADNAYELRDRARPMWNGTTGEILTYDAAGADVQDFLDPGIPAGTELAESPTPAFGAEHTESGAVDGHWGAGKVYEYYKALGRDGLDGKGGTMYSVVNVTYYGGPFENAFWDGTKMVYGGGGADLHSFAASLDVVGHEMTHGVITHSADLVYLGQSGAMNEGLADYFGNAIQTGALGIPTSDPDASLLGEDLCKNLPPAQCAIRDLDDDRNAAKDYLGVTTALDSGGVHLNSTIFSGALWDAREKLGTGFDKVVYKALTEYMTPLDDFGDGRRAVESAARAAGLNARDRIAVAQAFDRHGIRPGWERLIRTDSRVVLDGLTDALDPPALAGDRYAVTNNTPDTNGSTVIQTGRVSGGRATTLSDDGRWDWTPATDGRRAVWVSLDPAAGVFQIRSRPLDASAPSTVVHESTGYVYAAAVSGDTVAWSGEDPATGEVEMWLKRGNAAPVILTEGKGVAGYMPSISGGRLVYIRVTFASGSSHSTPVVRDLAAGTEVVVPEVPPTGVLPSLSISPAVTAKHVVWLYDANRDGRMGVMRVALDGTGQTPVVADGPQAPHPTWLDASESRVTVGVQPEGTTLENVNLSKIYQVPVTGGALERYSCNRGEQSLFAAGTGGRVLWLDGTAGDTDLVTRDRPAHRC</sequence>
<dbReference type="Pfam" id="PF01447">
    <property type="entry name" value="Peptidase_M4"/>
    <property type="match status" value="1"/>
</dbReference>
<dbReference type="InterPro" id="IPR011096">
    <property type="entry name" value="FTP_domain"/>
</dbReference>
<organism evidence="12 13">
    <name type="scientific">Nonomuraea spiralis</name>
    <dbReference type="NCBI Taxonomy" id="46182"/>
    <lineage>
        <taxon>Bacteria</taxon>
        <taxon>Bacillati</taxon>
        <taxon>Actinomycetota</taxon>
        <taxon>Actinomycetes</taxon>
        <taxon>Streptosporangiales</taxon>
        <taxon>Streptosporangiaceae</taxon>
        <taxon>Nonomuraea</taxon>
    </lineage>
</organism>
<reference evidence="12 13" key="1">
    <citation type="submission" date="2024-09" db="EMBL/GenBank/DDBJ databases">
        <authorList>
            <person name="Sun Q."/>
            <person name="Mori K."/>
        </authorList>
    </citation>
    <scope>NUCLEOTIDE SEQUENCE [LARGE SCALE GENOMIC DNA]</scope>
    <source>
        <strain evidence="12 13">CCM 3426</strain>
    </source>
</reference>
<accession>A0ABV5I709</accession>
<dbReference type="InterPro" id="IPR023612">
    <property type="entry name" value="Peptidase_M4"/>
</dbReference>
<evidence type="ECO:0000259" key="10">
    <source>
        <dbReference type="Pfam" id="PF02868"/>
    </source>
</evidence>
<proteinExistence type="inferred from homology"/>
<keyword evidence="6" id="KW-0862">Zinc</keyword>
<feature type="chain" id="PRO_5046672501" evidence="8">
    <location>
        <begin position="26"/>
        <end position="879"/>
    </location>
</feature>
<evidence type="ECO:0000259" key="11">
    <source>
        <dbReference type="Pfam" id="PF07504"/>
    </source>
</evidence>
<keyword evidence="4 8" id="KW-0732">Signal</keyword>
<dbReference type="RefSeq" id="WP_189645569.1">
    <property type="nucleotide sequence ID" value="NZ_BMRC01000001.1"/>
</dbReference>
<dbReference type="InterPro" id="IPR013856">
    <property type="entry name" value="Peptidase_M4_domain"/>
</dbReference>
<dbReference type="SUPFAM" id="SSF55486">
    <property type="entry name" value="Metalloproteases ('zincins'), catalytic domain"/>
    <property type="match status" value="1"/>
</dbReference>
<evidence type="ECO:0000259" key="9">
    <source>
        <dbReference type="Pfam" id="PF01447"/>
    </source>
</evidence>
<dbReference type="CDD" id="cd09597">
    <property type="entry name" value="M4_TLP"/>
    <property type="match status" value="1"/>
</dbReference>
<feature type="domain" description="Peptidase M4 C-terminal" evidence="10">
    <location>
        <begin position="388"/>
        <end position="541"/>
    </location>
</feature>
<evidence type="ECO:0000256" key="4">
    <source>
        <dbReference type="ARBA" id="ARBA00022729"/>
    </source>
</evidence>
<name>A0ABV5I709_9ACTN</name>
<evidence type="ECO:0000256" key="8">
    <source>
        <dbReference type="SAM" id="SignalP"/>
    </source>
</evidence>
<evidence type="ECO:0000313" key="12">
    <source>
        <dbReference type="EMBL" id="MFB9199923.1"/>
    </source>
</evidence>
<dbReference type="Gene3D" id="1.10.390.10">
    <property type="entry name" value="Neutral Protease Domain 2"/>
    <property type="match status" value="1"/>
</dbReference>
<feature type="domain" description="FTP" evidence="11">
    <location>
        <begin position="83"/>
        <end position="123"/>
    </location>
</feature>
<dbReference type="InterPro" id="IPR050728">
    <property type="entry name" value="Zinc_Metalloprotease_M4"/>
</dbReference>
<evidence type="ECO:0000313" key="13">
    <source>
        <dbReference type="Proteomes" id="UP001589647"/>
    </source>
</evidence>
<evidence type="ECO:0000256" key="7">
    <source>
        <dbReference type="ARBA" id="ARBA00023049"/>
    </source>
</evidence>
<evidence type="ECO:0000256" key="1">
    <source>
        <dbReference type="ARBA" id="ARBA00009388"/>
    </source>
</evidence>
<dbReference type="PANTHER" id="PTHR33794:SF1">
    <property type="entry name" value="BACILLOLYSIN"/>
    <property type="match status" value="1"/>
</dbReference>
<dbReference type="Gene3D" id="3.10.170.10">
    <property type="match status" value="1"/>
</dbReference>
<dbReference type="Pfam" id="PF02868">
    <property type="entry name" value="Peptidase_M4_C"/>
    <property type="match status" value="1"/>
</dbReference>
<evidence type="ECO:0000256" key="3">
    <source>
        <dbReference type="ARBA" id="ARBA00022723"/>
    </source>
</evidence>
<keyword evidence="5" id="KW-0378">Hydrolase</keyword>
<keyword evidence="2" id="KW-0645">Protease</keyword>
<keyword evidence="13" id="KW-1185">Reference proteome</keyword>
<dbReference type="EMBL" id="JBHMEI010000001">
    <property type="protein sequence ID" value="MFB9199923.1"/>
    <property type="molecule type" value="Genomic_DNA"/>
</dbReference>
<dbReference type="Pfam" id="PF07504">
    <property type="entry name" value="FTP"/>
    <property type="match status" value="1"/>
</dbReference>
<feature type="domain" description="Peptidase M4" evidence="9">
    <location>
        <begin position="223"/>
        <end position="384"/>
    </location>
</feature>
<protein>
    <submittedName>
        <fullName evidence="12">M4 family metallopeptidase</fullName>
    </submittedName>
</protein>
<dbReference type="PRINTS" id="PR00730">
    <property type="entry name" value="THERMOLYSIN"/>
</dbReference>
<comment type="similarity">
    <text evidence="1">Belongs to the peptidase M4 family.</text>
</comment>
<dbReference type="InterPro" id="IPR027268">
    <property type="entry name" value="Peptidase_M4/M1_CTD_sf"/>
</dbReference>
<keyword evidence="7" id="KW-0482">Metalloprotease</keyword>